<accession>A0AAD7D3R9</accession>
<dbReference type="Proteomes" id="UP001221757">
    <property type="component" value="Unassembled WGS sequence"/>
</dbReference>
<evidence type="ECO:0000256" key="1">
    <source>
        <dbReference type="SAM" id="MobiDB-lite"/>
    </source>
</evidence>
<evidence type="ECO:0000313" key="2">
    <source>
        <dbReference type="EMBL" id="KAJ7672033.1"/>
    </source>
</evidence>
<protein>
    <submittedName>
        <fullName evidence="2">Uncharacterized protein</fullName>
    </submittedName>
</protein>
<reference evidence="2" key="1">
    <citation type="submission" date="2023-03" db="EMBL/GenBank/DDBJ databases">
        <title>Massive genome expansion in bonnet fungi (Mycena s.s.) driven by repeated elements and novel gene families across ecological guilds.</title>
        <authorList>
            <consortium name="Lawrence Berkeley National Laboratory"/>
            <person name="Harder C.B."/>
            <person name="Miyauchi S."/>
            <person name="Viragh M."/>
            <person name="Kuo A."/>
            <person name="Thoen E."/>
            <person name="Andreopoulos B."/>
            <person name="Lu D."/>
            <person name="Skrede I."/>
            <person name="Drula E."/>
            <person name="Henrissat B."/>
            <person name="Morin E."/>
            <person name="Kohler A."/>
            <person name="Barry K."/>
            <person name="LaButti K."/>
            <person name="Morin E."/>
            <person name="Salamov A."/>
            <person name="Lipzen A."/>
            <person name="Mereny Z."/>
            <person name="Hegedus B."/>
            <person name="Baldrian P."/>
            <person name="Stursova M."/>
            <person name="Weitz H."/>
            <person name="Taylor A."/>
            <person name="Grigoriev I.V."/>
            <person name="Nagy L.G."/>
            <person name="Martin F."/>
            <person name="Kauserud H."/>
        </authorList>
    </citation>
    <scope>NUCLEOTIDE SEQUENCE</scope>
    <source>
        <strain evidence="2">CBHHK067</strain>
    </source>
</reference>
<sequence>MSSPAAVLKSGPGTPAPTHTNTISSTAARAGGSCGVWRRTASCGHIYSACTLFVLAVADGPNTLKASRSAHLTKFGQIYETTDLYFIFTPTAQYGRAAELLCLSNGTLDLFIAIEGDVFDSWKPQSALSPQLYHLYLVFLIY</sequence>
<dbReference type="AlphaFoldDB" id="A0AAD7D3R9"/>
<feature type="region of interest" description="Disordered" evidence="1">
    <location>
        <begin position="1"/>
        <end position="24"/>
    </location>
</feature>
<dbReference type="EMBL" id="JARKIE010000169">
    <property type="protein sequence ID" value="KAJ7672033.1"/>
    <property type="molecule type" value="Genomic_DNA"/>
</dbReference>
<evidence type="ECO:0000313" key="3">
    <source>
        <dbReference type="Proteomes" id="UP001221757"/>
    </source>
</evidence>
<proteinExistence type="predicted"/>
<comment type="caution">
    <text evidence="2">The sequence shown here is derived from an EMBL/GenBank/DDBJ whole genome shotgun (WGS) entry which is preliminary data.</text>
</comment>
<keyword evidence="3" id="KW-1185">Reference proteome</keyword>
<gene>
    <name evidence="2" type="ORF">B0H17DRAFT_1208823</name>
</gene>
<organism evidence="2 3">
    <name type="scientific">Mycena rosella</name>
    <name type="common">Pink bonnet</name>
    <name type="synonym">Agaricus rosellus</name>
    <dbReference type="NCBI Taxonomy" id="1033263"/>
    <lineage>
        <taxon>Eukaryota</taxon>
        <taxon>Fungi</taxon>
        <taxon>Dikarya</taxon>
        <taxon>Basidiomycota</taxon>
        <taxon>Agaricomycotina</taxon>
        <taxon>Agaricomycetes</taxon>
        <taxon>Agaricomycetidae</taxon>
        <taxon>Agaricales</taxon>
        <taxon>Marasmiineae</taxon>
        <taxon>Mycenaceae</taxon>
        <taxon>Mycena</taxon>
    </lineage>
</organism>
<name>A0AAD7D3R9_MYCRO</name>